<dbReference type="InterPro" id="IPR000571">
    <property type="entry name" value="Znf_CCCH"/>
</dbReference>
<dbReference type="OrthoDB" id="411372at2759"/>
<dbReference type="GO" id="GO:0008270">
    <property type="term" value="F:zinc ion binding"/>
    <property type="evidence" value="ECO:0007669"/>
    <property type="project" value="UniProtKB-KW"/>
</dbReference>
<reference evidence="7" key="1">
    <citation type="journal article" date="2020" name="Plant Biotechnol. J.">
        <title>The pomegranate (Punica granatum L.) draft genome dissects genetic divergence between soft- and hard-seeded cultivars.</title>
        <authorList>
            <person name="Luo X."/>
            <person name="Li H."/>
            <person name="Wu Z."/>
            <person name="Yao W."/>
            <person name="Zhao P."/>
            <person name="Cao D."/>
            <person name="Yu H."/>
            <person name="Li K."/>
            <person name="Poudel K."/>
            <person name="Zhao D."/>
            <person name="Zhang F."/>
            <person name="Xia X."/>
            <person name="Chen L."/>
            <person name="Wang Q."/>
            <person name="Jing D."/>
            <person name="Cao S."/>
        </authorList>
    </citation>
    <scope>NUCLEOTIDE SEQUENCE [LARGE SCALE GENOMIC DNA]</scope>
    <source>
        <strain evidence="7">cv. Tunisia</strain>
    </source>
</reference>
<dbReference type="RefSeq" id="XP_031382662.1">
    <property type="nucleotide sequence ID" value="XM_031526802.1"/>
</dbReference>
<organism evidence="7 8">
    <name type="scientific">Punica granatum</name>
    <name type="common">Pomegranate</name>
    <dbReference type="NCBI Taxonomy" id="22663"/>
    <lineage>
        <taxon>Eukaryota</taxon>
        <taxon>Viridiplantae</taxon>
        <taxon>Streptophyta</taxon>
        <taxon>Embryophyta</taxon>
        <taxon>Tracheophyta</taxon>
        <taxon>Spermatophyta</taxon>
        <taxon>Magnoliopsida</taxon>
        <taxon>eudicotyledons</taxon>
        <taxon>Gunneridae</taxon>
        <taxon>Pentapetalae</taxon>
        <taxon>rosids</taxon>
        <taxon>malvids</taxon>
        <taxon>Myrtales</taxon>
        <taxon>Lythraceae</taxon>
        <taxon>Punica</taxon>
    </lineage>
</organism>
<dbReference type="Gene3D" id="4.10.1000.10">
    <property type="entry name" value="Zinc finger, CCCH-type"/>
    <property type="match status" value="1"/>
</dbReference>
<keyword evidence="3 5" id="KW-0862">Zinc</keyword>
<dbReference type="GO" id="GO:0003729">
    <property type="term" value="F:mRNA binding"/>
    <property type="evidence" value="ECO:0007669"/>
    <property type="project" value="UniProtKB-ARBA"/>
</dbReference>
<evidence type="ECO:0000259" key="6">
    <source>
        <dbReference type="PROSITE" id="PS50103"/>
    </source>
</evidence>
<evidence type="ECO:0000256" key="5">
    <source>
        <dbReference type="PROSITE-ProRule" id="PRU00723"/>
    </source>
</evidence>
<keyword evidence="7" id="KW-1185">Reference proteome</keyword>
<keyword evidence="1 5" id="KW-0479">Metal-binding</keyword>
<reference evidence="8" key="2">
    <citation type="submission" date="2025-08" db="UniProtKB">
        <authorList>
            <consortium name="RefSeq"/>
        </authorList>
    </citation>
    <scope>IDENTIFICATION</scope>
    <source>
        <tissue evidence="8">Leaf</tissue>
    </source>
</reference>
<dbReference type="PROSITE" id="PS50103">
    <property type="entry name" value="ZF_C3H1"/>
    <property type="match status" value="4"/>
</dbReference>
<evidence type="ECO:0000256" key="3">
    <source>
        <dbReference type="ARBA" id="ARBA00022833"/>
    </source>
</evidence>
<accession>A0A6P8CF55</accession>
<feature type="domain" description="C3H1-type" evidence="6">
    <location>
        <begin position="258"/>
        <end position="286"/>
    </location>
</feature>
<feature type="zinc finger region" description="C3H1-type" evidence="5">
    <location>
        <begin position="119"/>
        <end position="147"/>
    </location>
</feature>
<dbReference type="Proteomes" id="UP000515151">
    <property type="component" value="Chromosome 2"/>
</dbReference>
<dbReference type="SMART" id="SM00356">
    <property type="entry name" value="ZnF_C3H1"/>
    <property type="match status" value="4"/>
</dbReference>
<dbReference type="AlphaFoldDB" id="A0A6P8CF55"/>
<feature type="domain" description="C3H1-type" evidence="6">
    <location>
        <begin position="119"/>
        <end position="147"/>
    </location>
</feature>
<gene>
    <name evidence="8" type="primary">LOC116196878</name>
</gene>
<feature type="domain" description="C3H1-type" evidence="6">
    <location>
        <begin position="76"/>
        <end position="104"/>
    </location>
</feature>
<keyword evidence="4" id="KW-0238">DNA-binding</keyword>
<proteinExistence type="predicted"/>
<feature type="zinc finger region" description="C3H1-type" evidence="5">
    <location>
        <begin position="167"/>
        <end position="195"/>
    </location>
</feature>
<dbReference type="PANTHER" id="PTHR12506:SF75">
    <property type="entry name" value="ZINC FINGER CCCH DOMAIN-CONTAINING PROTEIN 67-LIKE"/>
    <property type="match status" value="1"/>
</dbReference>
<dbReference type="InterPro" id="IPR036855">
    <property type="entry name" value="Znf_CCCH_sf"/>
</dbReference>
<protein>
    <submittedName>
        <fullName evidence="8">Zinc finger CCCH domain-containing protein 58-like</fullName>
    </submittedName>
</protein>
<evidence type="ECO:0000313" key="8">
    <source>
        <dbReference type="RefSeq" id="XP_031382662.1"/>
    </source>
</evidence>
<evidence type="ECO:0000256" key="1">
    <source>
        <dbReference type="ARBA" id="ARBA00022723"/>
    </source>
</evidence>
<evidence type="ECO:0000313" key="7">
    <source>
        <dbReference type="Proteomes" id="UP000515151"/>
    </source>
</evidence>
<keyword evidence="2 5" id="KW-0863">Zinc-finger</keyword>
<dbReference type="SUPFAM" id="SSF90229">
    <property type="entry name" value="CCCH zinc finger"/>
    <property type="match status" value="1"/>
</dbReference>
<evidence type="ECO:0000256" key="2">
    <source>
        <dbReference type="ARBA" id="ARBA00022771"/>
    </source>
</evidence>
<dbReference type="PANTHER" id="PTHR12506">
    <property type="entry name" value="PROTEIN PHOSPHATASE RELATED"/>
    <property type="match status" value="1"/>
</dbReference>
<feature type="domain" description="C3H1-type" evidence="6">
    <location>
        <begin position="167"/>
        <end position="195"/>
    </location>
</feature>
<dbReference type="Pfam" id="PF00642">
    <property type="entry name" value="zf-CCCH"/>
    <property type="match status" value="1"/>
</dbReference>
<dbReference type="GO" id="GO:0003677">
    <property type="term" value="F:DNA binding"/>
    <property type="evidence" value="ECO:0007669"/>
    <property type="project" value="UniProtKB-KW"/>
</dbReference>
<evidence type="ECO:0000256" key="4">
    <source>
        <dbReference type="ARBA" id="ARBA00023125"/>
    </source>
</evidence>
<dbReference type="InterPro" id="IPR050974">
    <property type="entry name" value="Plant_ZF_CCCH"/>
</dbReference>
<sequence>MASFEFSPSLSLEEQAIIAAFRSPFLDSEKVQTLIRKLDSEKEQALMKQLQGITVGETNGSSSSIRSVQGAELPLRPYKKDCPFFLRTRMCMYGSSCELNHSPPRTNQEGADNEEHLQRTKKVECKYYYSSRGCKFGEACRYSHIWIGQHVKMEQPDLESNLLVPMTQGPKQCPSYMACGFYTYGPNCRLQHPEPVVTGDGSHYGSNSSENLSGLPPRRYDHGSHNAPRNQWCKKKGGQHGSLSIDRSLIRADIFPERPGQPECPHHIKTGDCKYKSLCRFHHPKIQALSATSCAMNIGNPIFNFMQVSSLSCPTSQLIHSIASTNIWLLPISAIVSFYRRGNFVPATSSVASAQVEVLAGSTTQRRSNFMGLCPTPQQITGFRPADGWSSPSLRIEAQLILLSSSMLQLVQ</sequence>
<feature type="zinc finger region" description="C3H1-type" evidence="5">
    <location>
        <begin position="76"/>
        <end position="104"/>
    </location>
</feature>
<feature type="zinc finger region" description="C3H1-type" evidence="5">
    <location>
        <begin position="258"/>
        <end position="286"/>
    </location>
</feature>
<name>A0A6P8CF55_PUNGR</name>
<dbReference type="GeneID" id="116196878"/>